<keyword evidence="3" id="KW-1185">Reference proteome</keyword>
<sequence length="116" mass="12817">MNGFSSQDKEDYPRGYTAGQVNRDASRIRDRKEGCRVKRKESFLDLKNKPEGKTLPSPPPLPQSVLPPQHTTTTTTTTTTLHPPATAPLHPPRSVSQSPPPDQFVSCRVAPVVTMR</sequence>
<dbReference type="EMBL" id="QKKF02009244">
    <property type="protein sequence ID" value="RZF45417.1"/>
    <property type="molecule type" value="Genomic_DNA"/>
</dbReference>
<dbReference type="InParanoid" id="A0A482XIE0"/>
<protein>
    <submittedName>
        <fullName evidence="2">Uncharacterized protein</fullName>
    </submittedName>
</protein>
<proteinExistence type="predicted"/>
<evidence type="ECO:0000313" key="3">
    <source>
        <dbReference type="Proteomes" id="UP000291343"/>
    </source>
</evidence>
<evidence type="ECO:0000313" key="2">
    <source>
        <dbReference type="EMBL" id="RZF45417.1"/>
    </source>
</evidence>
<accession>A0A482XIE0</accession>
<evidence type="ECO:0000256" key="1">
    <source>
        <dbReference type="SAM" id="MobiDB-lite"/>
    </source>
</evidence>
<comment type="caution">
    <text evidence="2">The sequence shown here is derived from an EMBL/GenBank/DDBJ whole genome shotgun (WGS) entry which is preliminary data.</text>
</comment>
<dbReference type="AlphaFoldDB" id="A0A482XIE0"/>
<name>A0A482XIE0_LAOST</name>
<feature type="compositionally biased region" description="Basic and acidic residues" evidence="1">
    <location>
        <begin position="24"/>
        <end position="52"/>
    </location>
</feature>
<gene>
    <name evidence="2" type="ORF">LSTR_LSTR002860</name>
</gene>
<feature type="compositionally biased region" description="Low complexity" evidence="1">
    <location>
        <begin position="63"/>
        <end position="84"/>
    </location>
</feature>
<reference evidence="2 3" key="1">
    <citation type="journal article" date="2017" name="Gigascience">
        <title>Genome sequence of the small brown planthopper, Laodelphax striatellus.</title>
        <authorList>
            <person name="Zhu J."/>
            <person name="Jiang F."/>
            <person name="Wang X."/>
            <person name="Yang P."/>
            <person name="Bao Y."/>
            <person name="Zhao W."/>
            <person name="Wang W."/>
            <person name="Lu H."/>
            <person name="Wang Q."/>
            <person name="Cui N."/>
            <person name="Li J."/>
            <person name="Chen X."/>
            <person name="Luo L."/>
            <person name="Yu J."/>
            <person name="Kang L."/>
            <person name="Cui F."/>
        </authorList>
    </citation>
    <scope>NUCLEOTIDE SEQUENCE [LARGE SCALE GENOMIC DNA]</scope>
    <source>
        <strain evidence="2">Lst14</strain>
    </source>
</reference>
<dbReference type="Proteomes" id="UP000291343">
    <property type="component" value="Unassembled WGS sequence"/>
</dbReference>
<organism evidence="2 3">
    <name type="scientific">Laodelphax striatellus</name>
    <name type="common">Small brown planthopper</name>
    <name type="synonym">Delphax striatella</name>
    <dbReference type="NCBI Taxonomy" id="195883"/>
    <lineage>
        <taxon>Eukaryota</taxon>
        <taxon>Metazoa</taxon>
        <taxon>Ecdysozoa</taxon>
        <taxon>Arthropoda</taxon>
        <taxon>Hexapoda</taxon>
        <taxon>Insecta</taxon>
        <taxon>Pterygota</taxon>
        <taxon>Neoptera</taxon>
        <taxon>Paraneoptera</taxon>
        <taxon>Hemiptera</taxon>
        <taxon>Auchenorrhyncha</taxon>
        <taxon>Fulgoroidea</taxon>
        <taxon>Delphacidae</taxon>
        <taxon>Criomorphinae</taxon>
        <taxon>Laodelphax</taxon>
    </lineage>
</organism>
<feature type="region of interest" description="Disordered" evidence="1">
    <location>
        <begin position="1"/>
        <end position="104"/>
    </location>
</feature>